<proteinExistence type="predicted"/>
<dbReference type="Proteomes" id="UP000288805">
    <property type="component" value="Unassembled WGS sequence"/>
</dbReference>
<protein>
    <submittedName>
        <fullName evidence="1">Uncharacterized protein</fullName>
    </submittedName>
</protein>
<evidence type="ECO:0000313" key="2">
    <source>
        <dbReference type="Proteomes" id="UP000288805"/>
    </source>
</evidence>
<reference evidence="1 2" key="1">
    <citation type="journal article" date="2018" name="PLoS Genet.">
        <title>Population sequencing reveals clonal diversity and ancestral inbreeding in the grapevine cultivar Chardonnay.</title>
        <authorList>
            <person name="Roach M.J."/>
            <person name="Johnson D.L."/>
            <person name="Bohlmann J."/>
            <person name="van Vuuren H.J."/>
            <person name="Jones S.J."/>
            <person name="Pretorius I.S."/>
            <person name="Schmidt S.A."/>
            <person name="Borneman A.R."/>
        </authorList>
    </citation>
    <scope>NUCLEOTIDE SEQUENCE [LARGE SCALE GENOMIC DNA]</scope>
    <source>
        <strain evidence="2">cv. Chardonnay</strain>
        <tissue evidence="1">Leaf</tissue>
    </source>
</reference>
<organism evidence="1 2">
    <name type="scientific">Vitis vinifera</name>
    <name type="common">Grape</name>
    <dbReference type="NCBI Taxonomy" id="29760"/>
    <lineage>
        <taxon>Eukaryota</taxon>
        <taxon>Viridiplantae</taxon>
        <taxon>Streptophyta</taxon>
        <taxon>Embryophyta</taxon>
        <taxon>Tracheophyta</taxon>
        <taxon>Spermatophyta</taxon>
        <taxon>Magnoliopsida</taxon>
        <taxon>eudicotyledons</taxon>
        <taxon>Gunneridae</taxon>
        <taxon>Pentapetalae</taxon>
        <taxon>rosids</taxon>
        <taxon>Vitales</taxon>
        <taxon>Vitaceae</taxon>
        <taxon>Viteae</taxon>
        <taxon>Vitis</taxon>
    </lineage>
</organism>
<name>A0A438JYI6_VITVI</name>
<sequence length="149" mass="16713">MDDLAWEFGCRLGSLPTTYLGMPLGALLSQLQFGMVWKSTSEEAQSTEIRENPKGLPLGWGQFGAKASFSKMGVGVFKEALWNQVIREKYGEDRRGLVLSRSERGSCYGVVERNKDGWKCPRLVSLHERLREAKLNLGYGPEKRTSIGK</sequence>
<evidence type="ECO:0000313" key="1">
    <source>
        <dbReference type="EMBL" id="RVX14031.1"/>
    </source>
</evidence>
<gene>
    <name evidence="1" type="ORF">CK203_011249</name>
</gene>
<dbReference type="EMBL" id="QGNW01000022">
    <property type="protein sequence ID" value="RVX14031.1"/>
    <property type="molecule type" value="Genomic_DNA"/>
</dbReference>
<accession>A0A438JYI6</accession>
<comment type="caution">
    <text evidence="1">The sequence shown here is derived from an EMBL/GenBank/DDBJ whole genome shotgun (WGS) entry which is preliminary data.</text>
</comment>
<dbReference type="AlphaFoldDB" id="A0A438JYI6"/>